<dbReference type="Pfam" id="PF07883">
    <property type="entry name" value="Cupin_2"/>
    <property type="match status" value="1"/>
</dbReference>
<gene>
    <name evidence="2" type="ORF">DV701_08030</name>
</gene>
<keyword evidence="3" id="KW-1185">Reference proteome</keyword>
<dbReference type="RefSeq" id="WP_114927848.1">
    <property type="nucleotide sequence ID" value="NZ_CP031229.1"/>
</dbReference>
<proteinExistence type="predicted"/>
<evidence type="ECO:0000259" key="1">
    <source>
        <dbReference type="Pfam" id="PF07883"/>
    </source>
</evidence>
<feature type="domain" description="Cupin type-2" evidence="1">
    <location>
        <begin position="40"/>
        <end position="107"/>
    </location>
</feature>
<dbReference type="InterPro" id="IPR011051">
    <property type="entry name" value="RmlC_Cupin_sf"/>
</dbReference>
<reference evidence="2 3" key="1">
    <citation type="submission" date="2018-07" db="EMBL/GenBank/DDBJ databases">
        <title>Complete genome sequencing of Ornithinimicrobium sp. AMA3305.</title>
        <authorList>
            <person name="Bae J.-W."/>
        </authorList>
    </citation>
    <scope>NUCLEOTIDE SEQUENCE [LARGE SCALE GENOMIC DNA]</scope>
    <source>
        <strain evidence="2 3">AMA3305</strain>
    </source>
</reference>
<dbReference type="InterPro" id="IPR014710">
    <property type="entry name" value="RmlC-like_jellyroll"/>
</dbReference>
<dbReference type="Gene3D" id="2.60.120.10">
    <property type="entry name" value="Jelly Rolls"/>
    <property type="match status" value="1"/>
</dbReference>
<dbReference type="InterPro" id="IPR013096">
    <property type="entry name" value="Cupin_2"/>
</dbReference>
<evidence type="ECO:0000313" key="3">
    <source>
        <dbReference type="Proteomes" id="UP000253790"/>
    </source>
</evidence>
<dbReference type="AlphaFoldDB" id="A0A345NM25"/>
<protein>
    <submittedName>
        <fullName evidence="2">Cupin domain-containing protein</fullName>
    </submittedName>
</protein>
<dbReference type="EMBL" id="CP031229">
    <property type="protein sequence ID" value="AXH96083.1"/>
    <property type="molecule type" value="Genomic_DNA"/>
</dbReference>
<sequence length="129" mass="13055">MELLKVEDAEVRRPPAPNSPTITVYFGGEEGGPDVGLLKVSVPVGARMGEHVHAGSDVILTGLTGRAQIIKGEEVAEIGPGDAVLVGKEEGVGLANPGDEVAEVLVAVGPANFVAAVRGMPAAVTSDVH</sequence>
<dbReference type="KEGG" id="orn:DV701_08030"/>
<organism evidence="2 3">
    <name type="scientific">Ornithinimicrobium avium</name>
    <dbReference type="NCBI Taxonomy" id="2283195"/>
    <lineage>
        <taxon>Bacteria</taxon>
        <taxon>Bacillati</taxon>
        <taxon>Actinomycetota</taxon>
        <taxon>Actinomycetes</taxon>
        <taxon>Micrococcales</taxon>
        <taxon>Ornithinimicrobiaceae</taxon>
        <taxon>Ornithinimicrobium</taxon>
    </lineage>
</organism>
<dbReference type="OrthoDB" id="6311549at2"/>
<dbReference type="Proteomes" id="UP000253790">
    <property type="component" value="Chromosome"/>
</dbReference>
<name>A0A345NM25_9MICO</name>
<accession>A0A345NM25</accession>
<evidence type="ECO:0000313" key="2">
    <source>
        <dbReference type="EMBL" id="AXH96083.1"/>
    </source>
</evidence>
<dbReference type="SUPFAM" id="SSF51182">
    <property type="entry name" value="RmlC-like cupins"/>
    <property type="match status" value="1"/>
</dbReference>